<reference evidence="1 2" key="1">
    <citation type="journal article" date="2019" name="Sci. Rep.">
        <title>Extended insight into the Mycobacterium chelonae-abscessus complex through whole genome sequencing of Mycobacterium salmoniphilum outbreak and Mycobacterium salmoniphilum-like strains.</title>
        <authorList>
            <person name="Behra P.R.K."/>
            <person name="Das S."/>
            <person name="Pettersson B.M.F."/>
            <person name="Shirreff L."/>
            <person name="DuCote T."/>
            <person name="Jacobsson K.G."/>
            <person name="Ennis D.G."/>
            <person name="Kirsebom L.A."/>
        </authorList>
    </citation>
    <scope>NUCLEOTIDE SEQUENCE [LARGE SCALE GENOMIC DNA]</scope>
    <source>
        <strain evidence="1 2">DSM 45524</strain>
    </source>
</reference>
<evidence type="ECO:0000313" key="2">
    <source>
        <dbReference type="Proteomes" id="UP000295627"/>
    </source>
</evidence>
<dbReference type="EMBL" id="RXLR01000024">
    <property type="protein sequence ID" value="TDH17980.1"/>
    <property type="molecule type" value="Genomic_DNA"/>
</dbReference>
<protein>
    <submittedName>
        <fullName evidence="1">Uncharacterized protein</fullName>
    </submittedName>
</protein>
<dbReference type="RefSeq" id="WP_133052564.1">
    <property type="nucleotide sequence ID" value="NZ_MAFQ01000014.1"/>
</dbReference>
<proteinExistence type="predicted"/>
<sequence length="135" mass="14972">MSENVSDVNPASMSFYLQKGGGPKTKLISVAEMLAASGIDVHRLIVDTFDPVPQHGWLDHFLRQSRPVTLSPGLRSAAEVREDLLAAIARRAEHDVSEDDRQGTTKWIERVKGMPDELLWSEYATQWGLPSDGQS</sequence>
<name>A0A4R5P4N8_9MYCO</name>
<dbReference type="AlphaFoldDB" id="A0A4R5P4N8"/>
<evidence type="ECO:0000313" key="1">
    <source>
        <dbReference type="EMBL" id="TDH17980.1"/>
    </source>
</evidence>
<accession>A0A4R5P4N8</accession>
<organism evidence="1 2">
    <name type="scientific">Mycobacteroides franklinii</name>
    <dbReference type="NCBI Taxonomy" id="948102"/>
    <lineage>
        <taxon>Bacteria</taxon>
        <taxon>Bacillati</taxon>
        <taxon>Actinomycetota</taxon>
        <taxon>Actinomycetes</taxon>
        <taxon>Mycobacteriales</taxon>
        <taxon>Mycobacteriaceae</taxon>
        <taxon>Mycobacteroides</taxon>
    </lineage>
</organism>
<gene>
    <name evidence="1" type="ORF">EJ571_24950</name>
</gene>
<dbReference type="Proteomes" id="UP000295627">
    <property type="component" value="Unassembled WGS sequence"/>
</dbReference>
<comment type="caution">
    <text evidence="1">The sequence shown here is derived from an EMBL/GenBank/DDBJ whole genome shotgun (WGS) entry which is preliminary data.</text>
</comment>